<reference evidence="2 3" key="2">
    <citation type="submission" date="2018-11" db="EMBL/GenBank/DDBJ databases">
        <title>Genomic Encyclopedia of Type Strains, Phase IV (KMG-IV): sequencing the most valuable type-strain genomes for metagenomic binning, comparative biology and taxonomic classification.</title>
        <authorList>
            <person name="Goeker M."/>
        </authorList>
    </citation>
    <scope>NUCLEOTIDE SEQUENCE [LARGE SCALE GENOMIC DNA]</scope>
    <source>
        <strain evidence="2 3">DSM 27783</strain>
    </source>
</reference>
<accession>A0AAJ4RD76</accession>
<reference evidence="1" key="3">
    <citation type="submission" date="2019-06" db="EMBL/GenBank/DDBJ databases">
        <title>A comparative analysis of the Nautiliaceae.</title>
        <authorList>
            <person name="Grosche A."/>
            <person name="Smedile F."/>
            <person name="Vetriani C."/>
        </authorList>
    </citation>
    <scope>NUCLEOTIDE SEQUENCE</scope>
    <source>
        <strain evidence="1">TB6</strain>
    </source>
</reference>
<reference evidence="4" key="1">
    <citation type="submission" date="2018-03" db="EMBL/GenBank/DDBJ databases">
        <title>A comparative analysis of the Nautiliaceae.</title>
        <authorList>
            <person name="Grosche A."/>
            <person name="Smedile F."/>
            <person name="Vetriani C."/>
        </authorList>
    </citation>
    <scope>NUCLEOTIDE SEQUENCE [LARGE SCALE GENOMIC DNA]</scope>
    <source>
        <strain evidence="4">TB6</strain>
    </source>
</reference>
<dbReference type="RefSeq" id="WP_123352472.1">
    <property type="nucleotide sequence ID" value="NZ_CP027432.2"/>
</dbReference>
<evidence type="ECO:0008006" key="5">
    <source>
        <dbReference type="Google" id="ProtNLM"/>
    </source>
</evidence>
<dbReference type="InterPro" id="IPR043129">
    <property type="entry name" value="ATPase_NBD"/>
</dbReference>
<name>A0AAJ4RD76_9BACT</name>
<sequence>MSKRSVDIVVIPISKPLLVGVYENGKLIEKIEKEGMTSDILPEIFDNLLKKYTISHIIYAKGPGSYMSIKLSYVFFKTLEIAKNIKLLAADGFYFNNSAPIKAVGNSCFVKKDDIISITKNVKEGEFYLPKELNLNDFSQDVSPLYVLSPV</sequence>
<evidence type="ECO:0000313" key="1">
    <source>
        <dbReference type="EMBL" id="QCI27737.1"/>
    </source>
</evidence>
<proteinExistence type="predicted"/>
<dbReference type="Proteomes" id="UP000272781">
    <property type="component" value="Unassembled WGS sequence"/>
</dbReference>
<dbReference type="Proteomes" id="UP000298805">
    <property type="component" value="Chromosome"/>
</dbReference>
<gene>
    <name evidence="1" type="ORF">C6V80_01775</name>
    <name evidence="2" type="ORF">EDC58_1073</name>
</gene>
<protein>
    <recommendedName>
        <fullName evidence="5">TsaB protein, required for threonylcarbamoyladenosine (T(6)A) formation in tRNA</fullName>
    </recommendedName>
</protein>
<dbReference type="SUPFAM" id="SSF53067">
    <property type="entry name" value="Actin-like ATPase domain"/>
    <property type="match status" value="1"/>
</dbReference>
<evidence type="ECO:0000313" key="3">
    <source>
        <dbReference type="Proteomes" id="UP000272781"/>
    </source>
</evidence>
<evidence type="ECO:0000313" key="4">
    <source>
        <dbReference type="Proteomes" id="UP000298805"/>
    </source>
</evidence>
<dbReference type="EMBL" id="CP027432">
    <property type="protein sequence ID" value="QCI27737.1"/>
    <property type="molecule type" value="Genomic_DNA"/>
</dbReference>
<organism evidence="2 3">
    <name type="scientific">Caminibacter pacificus</name>
    <dbReference type="NCBI Taxonomy" id="1424653"/>
    <lineage>
        <taxon>Bacteria</taxon>
        <taxon>Pseudomonadati</taxon>
        <taxon>Campylobacterota</taxon>
        <taxon>Epsilonproteobacteria</taxon>
        <taxon>Nautiliales</taxon>
        <taxon>Nautiliaceae</taxon>
        <taxon>Caminibacter</taxon>
    </lineage>
</organism>
<dbReference type="AlphaFoldDB" id="A0AAJ4RD76"/>
<keyword evidence="4" id="KW-1185">Reference proteome</keyword>
<evidence type="ECO:0000313" key="2">
    <source>
        <dbReference type="EMBL" id="ROR40088.1"/>
    </source>
</evidence>
<dbReference type="EMBL" id="RJVK01000002">
    <property type="protein sequence ID" value="ROR40088.1"/>
    <property type="molecule type" value="Genomic_DNA"/>
</dbReference>
<dbReference type="Gene3D" id="3.30.420.40">
    <property type="match status" value="1"/>
</dbReference>